<dbReference type="GeneID" id="73330832"/>
<sequence>MLWLKLVRCVFGKILYSADGTQGNLKHSVGTNAIRQISSERDESDKSDADSARSKMKDGGERNHNNSKNYHNQVDNQKEPLLGNTQEVARLI</sequence>
<proteinExistence type="predicted"/>
<protein>
    <submittedName>
        <fullName evidence="2">Uncharacterized protein</fullName>
    </submittedName>
</protein>
<comment type="caution">
    <text evidence="2">The sequence shown here is derived from an EMBL/GenBank/DDBJ whole genome shotgun (WGS) entry which is preliminary data.</text>
</comment>
<evidence type="ECO:0000256" key="1">
    <source>
        <dbReference type="SAM" id="MobiDB-lite"/>
    </source>
</evidence>
<reference evidence="2 3" key="1">
    <citation type="submission" date="2022-03" db="EMBL/GenBank/DDBJ databases">
        <title>Genome data of Colletotrichum spp.</title>
        <authorList>
            <person name="Utami Y.D."/>
            <person name="Hiruma K."/>
        </authorList>
    </citation>
    <scope>NUCLEOTIDE SEQUENCE [LARGE SCALE GENOMIC DNA]</scope>
    <source>
        <strain evidence="2 3">MAFF 239500</strain>
    </source>
</reference>
<keyword evidence="3" id="KW-1185">Reference proteome</keyword>
<feature type="region of interest" description="Disordered" evidence="1">
    <location>
        <begin position="36"/>
        <end position="84"/>
    </location>
</feature>
<name>A0AA37PCU6_9PEZI</name>
<dbReference type="Proteomes" id="UP001055115">
    <property type="component" value="Unassembled WGS sequence"/>
</dbReference>
<dbReference type="RefSeq" id="XP_049132199.1">
    <property type="nucleotide sequence ID" value="XM_049276242.1"/>
</dbReference>
<feature type="compositionally biased region" description="Basic and acidic residues" evidence="1">
    <location>
        <begin position="38"/>
        <end position="64"/>
    </location>
</feature>
<gene>
    <name evidence="2" type="ORF">ColSpa_10030</name>
</gene>
<evidence type="ECO:0000313" key="3">
    <source>
        <dbReference type="Proteomes" id="UP001055115"/>
    </source>
</evidence>
<dbReference type="EMBL" id="BQXU01000032">
    <property type="protein sequence ID" value="GKT49849.1"/>
    <property type="molecule type" value="Genomic_DNA"/>
</dbReference>
<dbReference type="AlphaFoldDB" id="A0AA37PCU6"/>
<accession>A0AA37PCU6</accession>
<organism evidence="2 3">
    <name type="scientific">Colletotrichum spaethianum</name>
    <dbReference type="NCBI Taxonomy" id="700344"/>
    <lineage>
        <taxon>Eukaryota</taxon>
        <taxon>Fungi</taxon>
        <taxon>Dikarya</taxon>
        <taxon>Ascomycota</taxon>
        <taxon>Pezizomycotina</taxon>
        <taxon>Sordariomycetes</taxon>
        <taxon>Hypocreomycetidae</taxon>
        <taxon>Glomerellales</taxon>
        <taxon>Glomerellaceae</taxon>
        <taxon>Colletotrichum</taxon>
        <taxon>Colletotrichum spaethianum species complex</taxon>
    </lineage>
</organism>
<feature type="compositionally biased region" description="Polar residues" evidence="1">
    <location>
        <begin position="66"/>
        <end position="75"/>
    </location>
</feature>
<evidence type="ECO:0000313" key="2">
    <source>
        <dbReference type="EMBL" id="GKT49849.1"/>
    </source>
</evidence>